<dbReference type="AlphaFoldDB" id="A0A1G1XZQ7"/>
<evidence type="ECO:0000256" key="1">
    <source>
        <dbReference type="ARBA" id="ARBA00008007"/>
    </source>
</evidence>
<dbReference type="EMBL" id="MHIB01000006">
    <property type="protein sequence ID" value="OGY45076.1"/>
    <property type="molecule type" value="Genomic_DNA"/>
</dbReference>
<evidence type="ECO:0000259" key="2">
    <source>
        <dbReference type="Pfam" id="PF00156"/>
    </source>
</evidence>
<dbReference type="Proteomes" id="UP000178930">
    <property type="component" value="Unassembled WGS sequence"/>
</dbReference>
<dbReference type="Pfam" id="PF00156">
    <property type="entry name" value="Pribosyltran"/>
    <property type="match status" value="1"/>
</dbReference>
<dbReference type="PANTHER" id="PTHR47505">
    <property type="entry name" value="DNA UTILIZATION PROTEIN YHGH"/>
    <property type="match status" value="1"/>
</dbReference>
<dbReference type="STRING" id="1797532.A2729_03400"/>
<reference evidence="3 4" key="1">
    <citation type="journal article" date="2016" name="Nat. Commun.">
        <title>Thousands of microbial genomes shed light on interconnected biogeochemical processes in an aquifer system.</title>
        <authorList>
            <person name="Anantharaman K."/>
            <person name="Brown C.T."/>
            <person name="Hug L.A."/>
            <person name="Sharon I."/>
            <person name="Castelle C.J."/>
            <person name="Probst A.J."/>
            <person name="Thomas B.C."/>
            <person name="Singh A."/>
            <person name="Wilkins M.J."/>
            <person name="Karaoz U."/>
            <person name="Brodie E.L."/>
            <person name="Williams K.H."/>
            <person name="Hubbard S.S."/>
            <person name="Banfield J.F."/>
        </authorList>
    </citation>
    <scope>NUCLEOTIDE SEQUENCE [LARGE SCALE GENOMIC DNA]</scope>
</reference>
<dbReference type="InterPro" id="IPR029057">
    <property type="entry name" value="PRTase-like"/>
</dbReference>
<proteinExistence type="inferred from homology"/>
<dbReference type="InterPro" id="IPR000836">
    <property type="entry name" value="PRTase_dom"/>
</dbReference>
<dbReference type="CDD" id="cd06223">
    <property type="entry name" value="PRTases_typeI"/>
    <property type="match status" value="1"/>
</dbReference>
<sequence length="221" mass="24920">MFNLKKLVLDLLFPIECLGCGQPKIWLCEFCRQQIKINFLSRAHLSSRSLSGIFVAADYHQPTLLKAIHHFKYNFIADLGVILAGILIEFLKNQIEKSDFFNFDLIAAVPLTKKRKLWRGFNQSEILAKTVAINFNWTYSSGLLIKKYQTKPQVGLSAQQRLMNITGAFKLDNQAKVKGKKILLIDDVMTTGVTLSECAKVLRQAGAKEVWGLVIASDQDS</sequence>
<organism evidence="3 4">
    <name type="scientific">Candidatus Buchananbacteria bacterium RIFCSPHIGHO2_01_FULL_39_14</name>
    <dbReference type="NCBI Taxonomy" id="1797532"/>
    <lineage>
        <taxon>Bacteria</taxon>
        <taxon>Candidatus Buchananiibacteriota</taxon>
    </lineage>
</organism>
<feature type="domain" description="Phosphoribosyltransferase" evidence="2">
    <location>
        <begin position="127"/>
        <end position="210"/>
    </location>
</feature>
<evidence type="ECO:0000313" key="3">
    <source>
        <dbReference type="EMBL" id="OGY45076.1"/>
    </source>
</evidence>
<comment type="caution">
    <text evidence="3">The sequence shown here is derived from an EMBL/GenBank/DDBJ whole genome shotgun (WGS) entry which is preliminary data.</text>
</comment>
<gene>
    <name evidence="3" type="ORF">A2729_03400</name>
</gene>
<evidence type="ECO:0000313" key="4">
    <source>
        <dbReference type="Proteomes" id="UP000178930"/>
    </source>
</evidence>
<dbReference type="InterPro" id="IPR051910">
    <property type="entry name" value="ComF/GntX_DNA_util-trans"/>
</dbReference>
<protein>
    <recommendedName>
        <fullName evidence="2">Phosphoribosyltransferase domain-containing protein</fullName>
    </recommendedName>
</protein>
<accession>A0A1G1XZQ7</accession>
<dbReference type="PANTHER" id="PTHR47505:SF1">
    <property type="entry name" value="DNA UTILIZATION PROTEIN YHGH"/>
    <property type="match status" value="1"/>
</dbReference>
<dbReference type="Gene3D" id="3.40.50.2020">
    <property type="match status" value="1"/>
</dbReference>
<dbReference type="SUPFAM" id="SSF53271">
    <property type="entry name" value="PRTase-like"/>
    <property type="match status" value="1"/>
</dbReference>
<name>A0A1G1XZQ7_9BACT</name>
<comment type="similarity">
    <text evidence="1">Belongs to the ComF/GntX family.</text>
</comment>